<dbReference type="Proteomes" id="UP000248090">
    <property type="component" value="Unassembled WGS sequence"/>
</dbReference>
<comment type="caution">
    <text evidence="1">The sequence shown here is derived from an EMBL/GenBank/DDBJ whole genome shotgun (WGS) entry which is preliminary data.</text>
</comment>
<proteinExistence type="predicted"/>
<evidence type="ECO:0000313" key="1">
    <source>
        <dbReference type="EMBL" id="PXF31498.1"/>
    </source>
</evidence>
<evidence type="ECO:0000313" key="2">
    <source>
        <dbReference type="Proteomes" id="UP000248090"/>
    </source>
</evidence>
<evidence type="ECO:0008006" key="3">
    <source>
        <dbReference type="Google" id="ProtNLM"/>
    </source>
</evidence>
<reference evidence="1 2" key="1">
    <citation type="submission" date="2015-03" db="EMBL/GenBank/DDBJ databases">
        <authorList>
            <person name="Krishnan R."/>
            <person name="Midha S."/>
            <person name="Patil P.B."/>
            <person name="Rameshkumar N."/>
        </authorList>
    </citation>
    <scope>NUCLEOTIDE SEQUENCE [LARGE SCALE GENOMIC DNA]</scope>
    <source>
        <strain evidence="1 2">L1E11</strain>
    </source>
</reference>
<name>A0ABX5M1X0_9GAMM</name>
<keyword evidence="2" id="KW-1185">Reference proteome</keyword>
<accession>A0ABX5M1X0</accession>
<gene>
    <name evidence="1" type="ORF">WH50_09915</name>
</gene>
<organism evidence="1 2">
    <name type="scientific">Pokkaliibacter plantistimulans</name>
    <dbReference type="NCBI Taxonomy" id="1635171"/>
    <lineage>
        <taxon>Bacteria</taxon>
        <taxon>Pseudomonadati</taxon>
        <taxon>Pseudomonadota</taxon>
        <taxon>Gammaproteobacteria</taxon>
        <taxon>Oceanospirillales</taxon>
        <taxon>Balneatrichaceae</taxon>
        <taxon>Pokkaliibacter</taxon>
    </lineage>
</organism>
<sequence>MQLRTKVFNEIVQNMTQSLLLSKTEVDDAIKNLGSIQSVVEDDLIISAYEDLGRYIVNNKPGNVLNDFLRANKEVFGASDDSYYFFEAVVDELRSQGNSSDEVLMLAPEKFRSFLLSNFS</sequence>
<protein>
    <recommendedName>
        <fullName evidence="3">Site-specific DNA-methyltransferase (adenine-specific)</fullName>
    </recommendedName>
</protein>
<dbReference type="EMBL" id="LAPT01000041">
    <property type="protein sequence ID" value="PXF31498.1"/>
    <property type="molecule type" value="Genomic_DNA"/>
</dbReference>